<evidence type="ECO:0000313" key="2">
    <source>
        <dbReference type="Proteomes" id="UP001519667"/>
    </source>
</evidence>
<proteinExistence type="predicted"/>
<evidence type="ECO:0000313" key="1">
    <source>
        <dbReference type="EMBL" id="MBT8768077.1"/>
    </source>
</evidence>
<name>A0ABS5XP73_9GAMM</name>
<organism evidence="1 2">
    <name type="scientific">Metapseudomonas boanensis</name>
    <dbReference type="NCBI Taxonomy" id="2822138"/>
    <lineage>
        <taxon>Bacteria</taxon>
        <taxon>Pseudomonadati</taxon>
        <taxon>Pseudomonadota</taxon>
        <taxon>Gammaproteobacteria</taxon>
        <taxon>Pseudomonadales</taxon>
        <taxon>Pseudomonadaceae</taxon>
        <taxon>Metapseudomonas</taxon>
    </lineage>
</organism>
<sequence length="90" mass="9803">MSGPTSPSKFARILAHLLTGASLNRFVAETLGDHCLNSTIATLANTHGLIISRQTEKVPNRWGKPCTVIRYSMPPTEMELASNVLARLEV</sequence>
<keyword evidence="2" id="KW-1185">Reference proteome</keyword>
<protein>
    <submittedName>
        <fullName evidence="1">Uncharacterized protein</fullName>
    </submittedName>
</protein>
<gene>
    <name evidence="1" type="ORF">J7302_18375</name>
</gene>
<dbReference type="EMBL" id="JAGTIS010000010">
    <property type="protein sequence ID" value="MBT8768077.1"/>
    <property type="molecule type" value="Genomic_DNA"/>
</dbReference>
<dbReference type="RefSeq" id="WP_215377894.1">
    <property type="nucleotide sequence ID" value="NZ_JAGTIS010000010.1"/>
</dbReference>
<accession>A0ABS5XP73</accession>
<reference evidence="1 2" key="1">
    <citation type="submission" date="2021-04" db="EMBL/GenBank/DDBJ databases">
        <title>Pseudomonas boanensis sp. nov., a bacterium isolated from river water used for household purposes in Boane District, Mozambique.</title>
        <authorList>
            <person name="Nicklasson M."/>
            <person name="Martin-Rodriguez A.J."/>
            <person name="Thorell K."/>
            <person name="Neves L."/>
            <person name="Mussagy A."/>
            <person name="Rydberg H.A."/>
            <person name="Hernroth B."/>
            <person name="Svensson-Stadler L."/>
            <person name="Sjoling A."/>
        </authorList>
    </citation>
    <scope>NUCLEOTIDE SEQUENCE [LARGE SCALE GENOMIC DNA]</scope>
    <source>
        <strain evidence="1 2">DB1</strain>
    </source>
</reference>
<dbReference type="Proteomes" id="UP001519667">
    <property type="component" value="Unassembled WGS sequence"/>
</dbReference>
<comment type="caution">
    <text evidence="1">The sequence shown here is derived from an EMBL/GenBank/DDBJ whole genome shotgun (WGS) entry which is preliminary data.</text>
</comment>